<dbReference type="InterPro" id="IPR029058">
    <property type="entry name" value="AB_hydrolase_fold"/>
</dbReference>
<evidence type="ECO:0000313" key="3">
    <source>
        <dbReference type="EMBL" id="QPA99392.1"/>
    </source>
</evidence>
<dbReference type="InterPro" id="IPR009081">
    <property type="entry name" value="PP-bd_ACP"/>
</dbReference>
<dbReference type="Pfam" id="PF00550">
    <property type="entry name" value="PP-binding"/>
    <property type="match status" value="1"/>
</dbReference>
<evidence type="ECO:0000259" key="1">
    <source>
        <dbReference type="PROSITE" id="PS50075"/>
    </source>
</evidence>
<protein>
    <submittedName>
        <fullName evidence="2">Phosphopantetheine-binding protein</fullName>
    </submittedName>
</protein>
<feature type="domain" description="Carrier" evidence="1">
    <location>
        <begin position="1"/>
        <end position="74"/>
    </location>
</feature>
<dbReference type="EMBL" id="CP064119">
    <property type="protein sequence ID" value="QPA84305.1"/>
    <property type="molecule type" value="Genomic_DNA"/>
</dbReference>
<evidence type="ECO:0000313" key="2">
    <source>
        <dbReference type="EMBL" id="QPA84305.1"/>
    </source>
</evidence>
<dbReference type="Gene3D" id="3.40.50.1820">
    <property type="entry name" value="alpha/beta hydrolase"/>
    <property type="match status" value="1"/>
</dbReference>
<dbReference type="PANTHER" id="PTHR45527">
    <property type="entry name" value="NONRIBOSOMAL PEPTIDE SYNTHETASE"/>
    <property type="match status" value="1"/>
</dbReference>
<sequence>MTAMEQLLCEQLQLLLNVVSIQSHDNFFALGGDSFIAIRLTSVLRRNYGVELPLWKIFSVQTIAQIALVMEPAHQSAGRIQFVEDSI</sequence>
<dbReference type="InterPro" id="IPR036736">
    <property type="entry name" value="ACP-like_sf"/>
</dbReference>
<gene>
    <name evidence="2" type="ORF">ISU56_17865</name>
    <name evidence="3" type="ORF">ISU59_03380</name>
</gene>
<reference evidence="2" key="1">
    <citation type="submission" date="2020-11" db="EMBL/GenBank/DDBJ databases">
        <title>Strains of the plague of its natural foci in Russia.</title>
        <authorList>
            <person name="Krasnov Y.M."/>
            <person name="Fedorov A.V."/>
            <person name="Badanin D.V."/>
            <person name="Naryshkina E.A."/>
            <person name="Sosedova E.A."/>
            <person name="Eroshenko G.A."/>
            <person name="Kukleva L.M."/>
            <person name="Osin A.V."/>
            <person name="Shcherbakova S.A."/>
            <person name="Kutyrev V."/>
        </authorList>
    </citation>
    <scope>NUCLEOTIDE SEQUENCE</scope>
    <source>
        <strain evidence="2">C-792</strain>
        <strain evidence="3">M-1770</strain>
    </source>
</reference>
<proteinExistence type="predicted"/>
<dbReference type="AlphaFoldDB" id="A0A873UIL2"/>
<dbReference type="PANTHER" id="PTHR45527:SF1">
    <property type="entry name" value="FATTY ACID SYNTHASE"/>
    <property type="match status" value="1"/>
</dbReference>
<dbReference type="PROSITE" id="PS50075">
    <property type="entry name" value="CARRIER"/>
    <property type="match status" value="1"/>
</dbReference>
<accession>A0A873UIL2</accession>
<dbReference type="SUPFAM" id="SSF47336">
    <property type="entry name" value="ACP-like"/>
    <property type="match status" value="1"/>
</dbReference>
<organism evidence="2">
    <name type="scientific">Yersinia pestis</name>
    <dbReference type="NCBI Taxonomy" id="632"/>
    <lineage>
        <taxon>Bacteria</taxon>
        <taxon>Pseudomonadati</taxon>
        <taxon>Pseudomonadota</taxon>
        <taxon>Gammaproteobacteria</taxon>
        <taxon>Enterobacterales</taxon>
        <taxon>Yersiniaceae</taxon>
        <taxon>Yersinia</taxon>
    </lineage>
</organism>
<dbReference type="RefSeq" id="WP_002353797.1">
    <property type="nucleotide sequence ID" value="NZ_CP009704.1"/>
</dbReference>
<dbReference type="EMBL" id="CP064122">
    <property type="protein sequence ID" value="QPA99392.1"/>
    <property type="molecule type" value="Genomic_DNA"/>
</dbReference>
<name>A0A873UIL2_YERPE</name>